<evidence type="ECO:0000313" key="2">
    <source>
        <dbReference type="Proteomes" id="UP001649230"/>
    </source>
</evidence>
<dbReference type="SUPFAM" id="SSF50814">
    <property type="entry name" value="Lipocalins"/>
    <property type="match status" value="1"/>
</dbReference>
<gene>
    <name evidence="1" type="ORF">L0M14_29860</name>
</gene>
<dbReference type="Proteomes" id="UP001649230">
    <property type="component" value="Chromosome"/>
</dbReference>
<dbReference type="InterPro" id="IPR015231">
    <property type="entry name" value="DUF1934"/>
</dbReference>
<dbReference type="Pfam" id="PF09148">
    <property type="entry name" value="DUF1934"/>
    <property type="match status" value="1"/>
</dbReference>
<organism evidence="1 2">
    <name type="scientific">Paenibacillus hexagrammi</name>
    <dbReference type="NCBI Taxonomy" id="2908839"/>
    <lineage>
        <taxon>Bacteria</taxon>
        <taxon>Bacillati</taxon>
        <taxon>Bacillota</taxon>
        <taxon>Bacilli</taxon>
        <taxon>Bacillales</taxon>
        <taxon>Paenibacillaceae</taxon>
        <taxon>Paenibacillus</taxon>
    </lineage>
</organism>
<name>A0ABY3SJD0_9BACL</name>
<dbReference type="EMBL" id="CP090978">
    <property type="protein sequence ID" value="UJF33635.1"/>
    <property type="molecule type" value="Genomic_DNA"/>
</dbReference>
<dbReference type="RefSeq" id="WP_235120020.1">
    <property type="nucleotide sequence ID" value="NZ_CP090978.1"/>
</dbReference>
<keyword evidence="2" id="KW-1185">Reference proteome</keyword>
<proteinExistence type="predicted"/>
<reference evidence="1 2" key="1">
    <citation type="journal article" date="2024" name="Int. J. Syst. Evol. Microbiol.">
        <title>Paenibacillus hexagrammi sp. nov., a novel bacterium isolated from the gut content of Hexagrammos agrammus.</title>
        <authorList>
            <person name="Jung H.K."/>
            <person name="Kim D.G."/>
            <person name="Zin H."/>
            <person name="Park J."/>
            <person name="Jung H."/>
            <person name="Kim Y.O."/>
            <person name="Kong H.J."/>
            <person name="Kim J.W."/>
            <person name="Kim Y.S."/>
        </authorList>
    </citation>
    <scope>NUCLEOTIDE SEQUENCE [LARGE SCALE GENOMIC DNA]</scope>
    <source>
        <strain evidence="1 2">YPD9-1</strain>
    </source>
</reference>
<protein>
    <submittedName>
        <fullName evidence="1">DUF1934 domain-containing protein</fullName>
    </submittedName>
</protein>
<dbReference type="Gene3D" id="2.40.128.20">
    <property type="match status" value="1"/>
</dbReference>
<evidence type="ECO:0000313" key="1">
    <source>
        <dbReference type="EMBL" id="UJF33635.1"/>
    </source>
</evidence>
<accession>A0ABY3SJD0</accession>
<dbReference type="InterPro" id="IPR012674">
    <property type="entry name" value="Calycin"/>
</dbReference>
<sequence length="140" mass="15744">MTTAKMGVRIRIESRSAGQATKQTAEGELYLKGEHVYIRYEEKPSELGRTVTLIKLEAGQVKIIRQGDVQADQTFVPGEKRVGFYQTAQGRMELEMETHELTQNMEAGIGTVHWSYDLYASGEHAGHYRIKLNIQKGQGS</sequence>